<dbReference type="STRING" id="1524460.IX84_08940"/>
<dbReference type="AlphaFoldDB" id="A0A098SBB8"/>
<protein>
    <recommendedName>
        <fullName evidence="3">Outer membrane protein beta-barrel domain-containing protein</fullName>
    </recommendedName>
</protein>
<dbReference type="EMBL" id="JPOS01000019">
    <property type="protein sequence ID" value="KGE88322.1"/>
    <property type="molecule type" value="Genomic_DNA"/>
</dbReference>
<dbReference type="Proteomes" id="UP000029736">
    <property type="component" value="Unassembled WGS sequence"/>
</dbReference>
<keyword evidence="2" id="KW-1185">Reference proteome</keyword>
<reference evidence="1 2" key="1">
    <citation type="journal article" date="2014" name="Int. J. Syst. Evol. Microbiol.">
        <title>Phaeodactylibacter xiamenensis gen. nov., sp. nov., a member of the family Saprospiraceae isolated from the marine alga Phaeodactylum tricornutum.</title>
        <authorList>
            <person name="Chen Z.Jr."/>
            <person name="Lei X."/>
            <person name="Lai Q."/>
            <person name="Li Y."/>
            <person name="Zhang B."/>
            <person name="Zhang J."/>
            <person name="Zhang H."/>
            <person name="Yang L."/>
            <person name="Zheng W."/>
            <person name="Tian Y."/>
            <person name="Yu Z."/>
            <person name="Xu H.Jr."/>
            <person name="Zheng T."/>
        </authorList>
    </citation>
    <scope>NUCLEOTIDE SEQUENCE [LARGE SCALE GENOMIC DNA]</scope>
    <source>
        <strain evidence="1 2">KD52</strain>
    </source>
</reference>
<proteinExistence type="predicted"/>
<evidence type="ECO:0000313" key="2">
    <source>
        <dbReference type="Proteomes" id="UP000029736"/>
    </source>
</evidence>
<gene>
    <name evidence="1" type="ORF">IX84_08940</name>
</gene>
<sequence>MKKILLITGLILVSKLLHGQSIIFGDWIVRTKFGIEKHDKRLFDYALKEQLLAEQYDKQWGTYQIELLLQRMIMASGIIGVYGGFGLNYEVASFRRPFDHKYFIEGGSDDILLLQDRYHKVKAPININSFFRMSERLSVSAEIELNWLIQRSIIDSRVSNAGFPYTEARFELDDIQLRLGVNYRLGKLIVGLHSRVVNFQKIDRIIFNRIVKDPRTDQIWEWDNPLRFDLTVGYTW</sequence>
<evidence type="ECO:0008006" key="3">
    <source>
        <dbReference type="Google" id="ProtNLM"/>
    </source>
</evidence>
<dbReference type="RefSeq" id="WP_044218860.1">
    <property type="nucleotide sequence ID" value="NZ_JBKAGJ010000017.1"/>
</dbReference>
<dbReference type="OrthoDB" id="1507902at2"/>
<accession>A0A098SBB8</accession>
<comment type="caution">
    <text evidence="1">The sequence shown here is derived from an EMBL/GenBank/DDBJ whole genome shotgun (WGS) entry which is preliminary data.</text>
</comment>
<evidence type="ECO:0000313" key="1">
    <source>
        <dbReference type="EMBL" id="KGE88322.1"/>
    </source>
</evidence>
<organism evidence="1 2">
    <name type="scientific">Phaeodactylibacter xiamenensis</name>
    <dbReference type="NCBI Taxonomy" id="1524460"/>
    <lineage>
        <taxon>Bacteria</taxon>
        <taxon>Pseudomonadati</taxon>
        <taxon>Bacteroidota</taxon>
        <taxon>Saprospiria</taxon>
        <taxon>Saprospirales</taxon>
        <taxon>Haliscomenobacteraceae</taxon>
        <taxon>Phaeodactylibacter</taxon>
    </lineage>
</organism>
<name>A0A098SBB8_9BACT</name>